<dbReference type="InterPro" id="IPR036735">
    <property type="entry name" value="NGN_dom_sf"/>
</dbReference>
<feature type="domain" description="NusG-like N-terminal" evidence="8">
    <location>
        <begin position="3"/>
        <end position="180"/>
    </location>
</feature>
<reference evidence="10 11" key="1">
    <citation type="submission" date="2018-10" db="EMBL/GenBank/DDBJ databases">
        <title>Genomic Encyclopedia of Type Strains, Phase IV (KMG-IV): sequencing the most valuable type-strain genomes for metagenomic binning, comparative biology and taxonomic classification.</title>
        <authorList>
            <person name="Goeker M."/>
        </authorList>
    </citation>
    <scope>NUCLEOTIDE SEQUENCE [LARGE SCALE GENOMIC DNA]</scope>
    <source>
        <strain evidence="10 11">DSM 15521</strain>
    </source>
</reference>
<evidence type="ECO:0000259" key="8">
    <source>
        <dbReference type="SMART" id="SM00738"/>
    </source>
</evidence>
<dbReference type="Pfam" id="PF00467">
    <property type="entry name" value="KOW"/>
    <property type="match status" value="1"/>
</dbReference>
<dbReference type="SUPFAM" id="SSF82004">
    <property type="entry name" value="N-utilization substance G protein NusG, insert domain"/>
    <property type="match status" value="1"/>
</dbReference>
<dbReference type="GO" id="GO:0032784">
    <property type="term" value="P:regulation of DNA-templated transcription elongation"/>
    <property type="evidence" value="ECO:0007669"/>
    <property type="project" value="InterPro"/>
</dbReference>
<dbReference type="InterPro" id="IPR047050">
    <property type="entry name" value="NGN"/>
</dbReference>
<keyword evidence="1 5" id="KW-0806">Transcription termination</keyword>
<keyword evidence="3 5" id="KW-0805">Transcription regulation</keyword>
<dbReference type="CDD" id="cd06091">
    <property type="entry name" value="KOW_NusG"/>
    <property type="match status" value="1"/>
</dbReference>
<organism evidence="10 11">
    <name type="scientific">Thermovibrio guaymasensis</name>
    <dbReference type="NCBI Taxonomy" id="240167"/>
    <lineage>
        <taxon>Bacteria</taxon>
        <taxon>Pseudomonadati</taxon>
        <taxon>Aquificota</taxon>
        <taxon>Aquificia</taxon>
        <taxon>Desulfurobacteriales</taxon>
        <taxon>Desulfurobacteriaceae</taxon>
        <taxon>Thermovibrio</taxon>
    </lineage>
</organism>
<proteinExistence type="inferred from homology"/>
<dbReference type="SMART" id="SM00739">
    <property type="entry name" value="KOW"/>
    <property type="match status" value="1"/>
</dbReference>
<dbReference type="InterPro" id="IPR038690">
    <property type="entry name" value="NusG_2_sf"/>
</dbReference>
<dbReference type="RefSeq" id="WP_121169301.1">
    <property type="nucleotide sequence ID" value="NZ_RBIE01000001.1"/>
</dbReference>
<dbReference type="GO" id="GO:0006354">
    <property type="term" value="P:DNA-templated transcription elongation"/>
    <property type="evidence" value="ECO:0007669"/>
    <property type="project" value="UniProtKB-UniRule"/>
</dbReference>
<dbReference type="InterPro" id="IPR043425">
    <property type="entry name" value="NusG-like"/>
</dbReference>
<dbReference type="Gene3D" id="2.30.30.30">
    <property type="match status" value="1"/>
</dbReference>
<dbReference type="SMART" id="SM00738">
    <property type="entry name" value="NGN"/>
    <property type="match status" value="1"/>
</dbReference>
<comment type="caution">
    <text evidence="10">The sequence shown here is derived from an EMBL/GenBank/DDBJ whole genome shotgun (WGS) entry which is preliminary data.</text>
</comment>
<evidence type="ECO:0000256" key="2">
    <source>
        <dbReference type="ARBA" id="ARBA00022814"/>
    </source>
</evidence>
<dbReference type="SUPFAM" id="SSF50104">
    <property type="entry name" value="Translation proteins SH3-like domain"/>
    <property type="match status" value="1"/>
</dbReference>
<name>A0A420W766_9BACT</name>
<dbReference type="PANTHER" id="PTHR30265:SF2">
    <property type="entry name" value="TRANSCRIPTION TERMINATION_ANTITERMINATION PROTEIN NUSG"/>
    <property type="match status" value="1"/>
</dbReference>
<dbReference type="FunFam" id="2.30.30.30:FF:000002">
    <property type="entry name" value="Transcription termination/antitermination factor NusG"/>
    <property type="match status" value="1"/>
</dbReference>
<dbReference type="GO" id="GO:0031564">
    <property type="term" value="P:transcription antitermination"/>
    <property type="evidence" value="ECO:0007669"/>
    <property type="project" value="UniProtKB-UniRule"/>
</dbReference>
<keyword evidence="4 5" id="KW-0804">Transcription</keyword>
<protein>
    <recommendedName>
        <fullName evidence="5 6">Transcription termination/antitermination protein NusG</fullName>
    </recommendedName>
</protein>
<dbReference type="InterPro" id="IPR005824">
    <property type="entry name" value="KOW"/>
</dbReference>
<dbReference type="AlphaFoldDB" id="A0A420W766"/>
<dbReference type="GO" id="GO:0005829">
    <property type="term" value="C:cytosol"/>
    <property type="evidence" value="ECO:0007669"/>
    <property type="project" value="TreeGrafter"/>
</dbReference>
<dbReference type="PANTHER" id="PTHR30265">
    <property type="entry name" value="RHO-INTERACTING TRANSCRIPTION TERMINATION FACTOR NUSG"/>
    <property type="match status" value="1"/>
</dbReference>
<accession>A0A420W766</accession>
<dbReference type="PRINTS" id="PR00338">
    <property type="entry name" value="NUSGTNSCPFCT"/>
</dbReference>
<evidence type="ECO:0000256" key="1">
    <source>
        <dbReference type="ARBA" id="ARBA00022472"/>
    </source>
</evidence>
<dbReference type="OrthoDB" id="9809075at2"/>
<keyword evidence="11" id="KW-1185">Reference proteome</keyword>
<dbReference type="InterPro" id="IPR001062">
    <property type="entry name" value="Transcrpt_antiterm_NusG"/>
</dbReference>
<evidence type="ECO:0000313" key="11">
    <source>
        <dbReference type="Proteomes" id="UP000280881"/>
    </source>
</evidence>
<evidence type="ECO:0000256" key="4">
    <source>
        <dbReference type="ARBA" id="ARBA00023163"/>
    </source>
</evidence>
<comment type="function">
    <text evidence="5 7">Participates in transcription elongation, termination and antitermination.</text>
</comment>
<evidence type="ECO:0000256" key="3">
    <source>
        <dbReference type="ARBA" id="ARBA00023015"/>
    </source>
</evidence>
<dbReference type="SUPFAM" id="SSF82679">
    <property type="entry name" value="N-utilization substance G protein NusG, N-terminal domain"/>
    <property type="match status" value="2"/>
</dbReference>
<dbReference type="InterPro" id="IPR008991">
    <property type="entry name" value="Translation_prot_SH3-like_sf"/>
</dbReference>
<dbReference type="Pfam" id="PF02357">
    <property type="entry name" value="NusG"/>
    <property type="match status" value="2"/>
</dbReference>
<evidence type="ECO:0000256" key="5">
    <source>
        <dbReference type="HAMAP-Rule" id="MF_00948"/>
    </source>
</evidence>
<evidence type="ECO:0000313" key="10">
    <source>
        <dbReference type="EMBL" id="RKQ63143.1"/>
    </source>
</evidence>
<evidence type="ECO:0000259" key="9">
    <source>
        <dbReference type="SMART" id="SM00739"/>
    </source>
</evidence>
<sequence length="246" mass="28215">MAEKKWYSLHVQSGFEHRVKANIMKALKEAGLEDKVEEIFIPAVEKVVFKVKGKEKGELPLRAEEPKVFEVEGEDGKKVVFRVEDGKVWVEECQCEKKKCEPEKPIEKIGQKIKCPENKVEAKIELRDRLYPGYIFIKADLNEDLQGIIRRVPRVLGFVSAGGRPVIVPEREIQAIRERIKKGVPKVRKLKYDIGDKVKIKEGPFIGFEGTISEIDPEHGKLIVLVNIFDRQTPVELEFDQVEKIS</sequence>
<dbReference type="CDD" id="cd09891">
    <property type="entry name" value="NGN_Bact_1"/>
    <property type="match status" value="1"/>
</dbReference>
<evidence type="ECO:0000256" key="7">
    <source>
        <dbReference type="RuleBase" id="RU000538"/>
    </source>
</evidence>
<dbReference type="HAMAP" id="MF_00948">
    <property type="entry name" value="NusG"/>
    <property type="match status" value="1"/>
</dbReference>
<dbReference type="Proteomes" id="UP000280881">
    <property type="component" value="Unassembled WGS sequence"/>
</dbReference>
<dbReference type="Gene3D" id="2.60.320.10">
    <property type="entry name" value="N-utilization substance G protein NusG, insert domain"/>
    <property type="match status" value="1"/>
</dbReference>
<dbReference type="InterPro" id="IPR014722">
    <property type="entry name" value="Rib_uL2_dom2"/>
</dbReference>
<dbReference type="InterPro" id="IPR006645">
    <property type="entry name" value="NGN-like_dom"/>
</dbReference>
<keyword evidence="2 5" id="KW-0889">Transcription antitermination</keyword>
<dbReference type="EMBL" id="RBIE01000001">
    <property type="protein sequence ID" value="RKQ63143.1"/>
    <property type="molecule type" value="Genomic_DNA"/>
</dbReference>
<dbReference type="Gene3D" id="3.30.70.940">
    <property type="entry name" value="NusG, N-terminal domain"/>
    <property type="match status" value="1"/>
</dbReference>
<dbReference type="GO" id="GO:0006353">
    <property type="term" value="P:DNA-templated transcription termination"/>
    <property type="evidence" value="ECO:0007669"/>
    <property type="project" value="UniProtKB-UniRule"/>
</dbReference>
<dbReference type="NCBIfam" id="TIGR00922">
    <property type="entry name" value="nusG"/>
    <property type="match status" value="1"/>
</dbReference>
<evidence type="ECO:0000256" key="6">
    <source>
        <dbReference type="NCBIfam" id="TIGR00922"/>
    </source>
</evidence>
<gene>
    <name evidence="5" type="primary">nusG</name>
    <name evidence="10" type="ORF">C7457_0005</name>
</gene>
<feature type="domain" description="KOW" evidence="9">
    <location>
        <begin position="191"/>
        <end position="218"/>
    </location>
</feature>
<comment type="similarity">
    <text evidence="5 7">Belongs to the NusG family.</text>
</comment>